<comment type="similarity">
    <text evidence="2">In the N-terminal section; belongs to the transposase 2 family.</text>
</comment>
<dbReference type="EMBL" id="CP003620">
    <property type="protein sequence ID" value="AFZ11055.1"/>
    <property type="molecule type" value="Genomic_DNA"/>
</dbReference>
<protein>
    <submittedName>
        <fullName evidence="13">Transposase, IS605 OrfB family</fullName>
    </submittedName>
</protein>
<reference evidence="13 15" key="1">
    <citation type="submission" date="2012-06" db="EMBL/GenBank/DDBJ databases">
        <title>Finished chromosome of genome of Crinalium epipsammum PCC 9333.</title>
        <authorList>
            <consortium name="US DOE Joint Genome Institute"/>
            <person name="Gugger M."/>
            <person name="Coursin T."/>
            <person name="Rippka R."/>
            <person name="Tandeau De Marsac N."/>
            <person name="Huntemann M."/>
            <person name="Wei C.-L."/>
            <person name="Han J."/>
            <person name="Detter J.C."/>
            <person name="Han C."/>
            <person name="Tapia R."/>
            <person name="Davenport K."/>
            <person name="Daligault H."/>
            <person name="Erkkila T."/>
            <person name="Gu W."/>
            <person name="Munk A.C.C."/>
            <person name="Teshima H."/>
            <person name="Xu Y."/>
            <person name="Chain P."/>
            <person name="Chen A."/>
            <person name="Krypides N."/>
            <person name="Mavromatis K."/>
            <person name="Markowitz V."/>
            <person name="Szeto E."/>
            <person name="Ivanova N."/>
            <person name="Mikhailova N."/>
            <person name="Ovchinnikova G."/>
            <person name="Pagani I."/>
            <person name="Pati A."/>
            <person name="Goodwin L."/>
            <person name="Peters L."/>
            <person name="Pitluck S."/>
            <person name="Woyke T."/>
            <person name="Kerfeld C."/>
        </authorList>
    </citation>
    <scope>NUCLEOTIDE SEQUENCE [LARGE SCALE GENOMIC DNA]</scope>
    <source>
        <strain evidence="13 15">PCC 9333</strain>
    </source>
</reference>
<evidence type="ECO:0000313" key="15">
    <source>
        <dbReference type="Proteomes" id="UP000010472"/>
    </source>
</evidence>
<dbReference type="GO" id="GO:0003677">
    <property type="term" value="F:DNA binding"/>
    <property type="evidence" value="ECO:0007669"/>
    <property type="project" value="UniProtKB-KW"/>
</dbReference>
<dbReference type="PANTHER" id="PTHR30405:SF25">
    <property type="entry name" value="RNA-GUIDED DNA ENDONUCLEASE INSQ-RELATED"/>
    <property type="match status" value="1"/>
</dbReference>
<dbReference type="InterPro" id="IPR010095">
    <property type="entry name" value="Cas12f1-like_TNB"/>
</dbReference>
<dbReference type="Pfam" id="PF12323">
    <property type="entry name" value="HTH_OrfB_IS605"/>
    <property type="match status" value="1"/>
</dbReference>
<dbReference type="EMBL" id="CP003620">
    <property type="protein sequence ID" value="AFZ13598.1"/>
    <property type="molecule type" value="Genomic_DNA"/>
</dbReference>
<dbReference type="InterPro" id="IPR051399">
    <property type="entry name" value="RNA-guided_DNA_endo/Transpos"/>
</dbReference>
<evidence type="ECO:0000256" key="7">
    <source>
        <dbReference type="ARBA" id="ARBA00023172"/>
    </source>
</evidence>
<evidence type="ECO:0000256" key="1">
    <source>
        <dbReference type="ARBA" id="ARBA00008761"/>
    </source>
</evidence>
<keyword evidence="7" id="KW-0233">DNA recombination</keyword>
<dbReference type="AlphaFoldDB" id="K9VZR2"/>
<keyword evidence="3" id="KW-0815">Transposition</keyword>
<feature type="domain" description="Transposase putative helix-turn-helix" evidence="10">
    <location>
        <begin position="1"/>
        <end position="44"/>
    </location>
</feature>
<dbReference type="GO" id="GO:0032196">
    <property type="term" value="P:transposition"/>
    <property type="evidence" value="ECO:0007669"/>
    <property type="project" value="UniProtKB-KW"/>
</dbReference>
<dbReference type="NCBIfam" id="TIGR01766">
    <property type="entry name" value="IS200/IS605 family accessory protein TnpB-like domain"/>
    <property type="match status" value="1"/>
</dbReference>
<keyword evidence="4" id="KW-0479">Metal-binding</keyword>
<dbReference type="GO" id="GO:0046872">
    <property type="term" value="F:metal ion binding"/>
    <property type="evidence" value="ECO:0007669"/>
    <property type="project" value="UniProtKB-KW"/>
</dbReference>
<proteinExistence type="inferred from homology"/>
<evidence type="ECO:0000313" key="12">
    <source>
        <dbReference type="EMBL" id="AFZ12632.1"/>
    </source>
</evidence>
<evidence type="ECO:0000256" key="2">
    <source>
        <dbReference type="ARBA" id="ARBA00011044"/>
    </source>
</evidence>
<dbReference type="Pfam" id="PF07282">
    <property type="entry name" value="Cas12f1-like_TNB"/>
    <property type="match status" value="1"/>
</dbReference>
<gene>
    <name evidence="11" type="ORF">Cri9333_0055</name>
    <name evidence="12" type="ORF">Cri9333_1747</name>
    <name evidence="13" type="ORF">Cri9333_2748</name>
    <name evidence="14" type="ORF">Cri9333_4451</name>
</gene>
<dbReference type="Proteomes" id="UP000010472">
    <property type="component" value="Chromosome"/>
</dbReference>
<dbReference type="HOGENOM" id="CLU_032903_0_2_3"/>
<dbReference type="KEGG" id="cep:Cri9333_0055"/>
<dbReference type="RefSeq" id="WP_015201199.1">
    <property type="nucleotide sequence ID" value="NC_019753.1"/>
</dbReference>
<sequence>MLKSFKTKLDLNNKQRTLAAKHAGVSRHAWNWGLDICLKALDNQEKLPTAIDLHKRLVAEVKSVHTWYYEVSKCPPQEALRNLYKAFQHWFKVPGRGKPKFKKKNVKDSFYLEGSIKISGNRIKFPIFGWVKCYEILPTVQPKNVTVTKRAGDWYVSFKYELEQKVTPKRRDKIGVDIGINALATCSDGSVFPNLKAYRKAKRKLAHLQRSVCRKEKGSNNRNKANLKVAKLHRRIANIRQDAIHKLTTWLAKNHGEIKIEDLNVSGMLKNHRLASAIADCGFYEFRRQLEYKSGWYGSTIIKVDRFYPSSQVCSCCNNRQKMPLKTRVFNCGNCGTTLDRDYNASINLERWHESIDYPKTVSSTGIACGGSHQLNGTAVKDSVKQELDIKFIPKQLSLFDE</sequence>
<organism evidence="13 15">
    <name type="scientific">Crinalium epipsammum PCC 9333</name>
    <dbReference type="NCBI Taxonomy" id="1173022"/>
    <lineage>
        <taxon>Bacteria</taxon>
        <taxon>Bacillati</taxon>
        <taxon>Cyanobacteriota</taxon>
        <taxon>Cyanophyceae</taxon>
        <taxon>Gomontiellales</taxon>
        <taxon>Gomontiellaceae</taxon>
        <taxon>Crinalium</taxon>
    </lineage>
</organism>
<evidence type="ECO:0000313" key="13">
    <source>
        <dbReference type="EMBL" id="AFZ13598.1"/>
    </source>
</evidence>
<dbReference type="KEGG" id="cep:Cri9333_1747"/>
<accession>K9VZR2</accession>
<feature type="domain" description="Cas12f1-like TNB" evidence="9">
    <location>
        <begin position="283"/>
        <end position="349"/>
    </location>
</feature>
<evidence type="ECO:0000256" key="4">
    <source>
        <dbReference type="ARBA" id="ARBA00022723"/>
    </source>
</evidence>
<comment type="similarity">
    <text evidence="1">In the C-terminal section; belongs to the transposase 35 family.</text>
</comment>
<dbReference type="EMBL" id="CP003620">
    <property type="protein sequence ID" value="AFZ12632.1"/>
    <property type="molecule type" value="Genomic_DNA"/>
</dbReference>
<evidence type="ECO:0000259" key="8">
    <source>
        <dbReference type="Pfam" id="PF01385"/>
    </source>
</evidence>
<evidence type="ECO:0000256" key="5">
    <source>
        <dbReference type="ARBA" id="ARBA00022833"/>
    </source>
</evidence>
<evidence type="ECO:0000313" key="11">
    <source>
        <dbReference type="EMBL" id="AFZ11055.1"/>
    </source>
</evidence>
<evidence type="ECO:0000259" key="9">
    <source>
        <dbReference type="Pfam" id="PF07282"/>
    </source>
</evidence>
<dbReference type="KEGG" id="cep:Cri9333_4451"/>
<dbReference type="Pfam" id="PF01385">
    <property type="entry name" value="OrfB_IS605"/>
    <property type="match status" value="1"/>
</dbReference>
<dbReference type="InterPro" id="IPR001959">
    <property type="entry name" value="Transposase"/>
</dbReference>
<feature type="domain" description="Probable transposase IS891/IS1136/IS1341" evidence="8">
    <location>
        <begin position="157"/>
        <end position="271"/>
    </location>
</feature>
<keyword evidence="5" id="KW-0862">Zinc</keyword>
<keyword evidence="6" id="KW-0238">DNA-binding</keyword>
<dbReference type="PATRIC" id="fig|1173022.3.peg.1890"/>
<dbReference type="EMBL" id="CP003620">
    <property type="protein sequence ID" value="AFZ15233.1"/>
    <property type="molecule type" value="Genomic_DNA"/>
</dbReference>
<keyword evidence="15" id="KW-1185">Reference proteome</keyword>
<dbReference type="GO" id="GO:0006310">
    <property type="term" value="P:DNA recombination"/>
    <property type="evidence" value="ECO:0007669"/>
    <property type="project" value="UniProtKB-KW"/>
</dbReference>
<evidence type="ECO:0000256" key="3">
    <source>
        <dbReference type="ARBA" id="ARBA00022578"/>
    </source>
</evidence>
<evidence type="ECO:0000256" key="6">
    <source>
        <dbReference type="ARBA" id="ARBA00023125"/>
    </source>
</evidence>
<dbReference type="NCBIfam" id="NF040570">
    <property type="entry name" value="guided_TnpB"/>
    <property type="match status" value="1"/>
</dbReference>
<dbReference type="KEGG" id="cep:Cri9333_2748"/>
<evidence type="ECO:0000259" key="10">
    <source>
        <dbReference type="Pfam" id="PF12323"/>
    </source>
</evidence>
<evidence type="ECO:0000313" key="14">
    <source>
        <dbReference type="EMBL" id="AFZ15233.1"/>
    </source>
</evidence>
<dbReference type="InterPro" id="IPR021027">
    <property type="entry name" value="Transposase_put_HTH"/>
</dbReference>
<dbReference type="eggNOG" id="COG0675">
    <property type="taxonomic scope" value="Bacteria"/>
</dbReference>
<dbReference type="PANTHER" id="PTHR30405">
    <property type="entry name" value="TRANSPOSASE"/>
    <property type="match status" value="1"/>
</dbReference>
<dbReference type="OrthoDB" id="448196at2"/>
<name>K9VZR2_9CYAN</name>